<dbReference type="AlphaFoldDB" id="A0A4R2RQ21"/>
<evidence type="ECO:0000313" key="2">
    <source>
        <dbReference type="Proteomes" id="UP000294746"/>
    </source>
</evidence>
<comment type="caution">
    <text evidence="1">The sequence shown here is derived from an EMBL/GenBank/DDBJ whole genome shotgun (WGS) entry which is preliminary data.</text>
</comment>
<dbReference type="RefSeq" id="WP_131849092.1">
    <property type="nucleotide sequence ID" value="NZ_SLXV01000025.1"/>
</dbReference>
<accession>A0A4R2RQ21</accession>
<organism evidence="1 2">
    <name type="scientific">Baia soyae</name>
    <dbReference type="NCBI Taxonomy" id="1544746"/>
    <lineage>
        <taxon>Bacteria</taxon>
        <taxon>Bacillati</taxon>
        <taxon>Bacillota</taxon>
        <taxon>Bacilli</taxon>
        <taxon>Bacillales</taxon>
        <taxon>Thermoactinomycetaceae</taxon>
        <taxon>Baia</taxon>
    </lineage>
</organism>
<name>A0A4R2RQ21_9BACL</name>
<evidence type="ECO:0000313" key="1">
    <source>
        <dbReference type="EMBL" id="TCP66252.1"/>
    </source>
</evidence>
<protein>
    <submittedName>
        <fullName evidence="1">Uncharacterized protein</fullName>
    </submittedName>
</protein>
<proteinExistence type="predicted"/>
<dbReference type="OrthoDB" id="2989126at2"/>
<dbReference type="Proteomes" id="UP000294746">
    <property type="component" value="Unassembled WGS sequence"/>
</dbReference>
<reference evidence="1 2" key="1">
    <citation type="submission" date="2019-03" db="EMBL/GenBank/DDBJ databases">
        <title>Genomic Encyclopedia of Type Strains, Phase IV (KMG-IV): sequencing the most valuable type-strain genomes for metagenomic binning, comparative biology and taxonomic classification.</title>
        <authorList>
            <person name="Goeker M."/>
        </authorList>
    </citation>
    <scope>NUCLEOTIDE SEQUENCE [LARGE SCALE GENOMIC DNA]</scope>
    <source>
        <strain evidence="1 2">DSM 46831</strain>
    </source>
</reference>
<keyword evidence="2" id="KW-1185">Reference proteome</keyword>
<sequence length="188" mass="21874">MKTFGYGSNLNGYMSTIEMIADTFTPRVNTYLETYDEVIIGKLDFDQSEIYQYGLLKSFAIQEEEDQVQFTFETLQEKSLQSLTENYQDLYLTHEGVFDLLLATDEDEDQQVEYRVIFLTWVDFQSGEEKTYFIAPNHIVPEPLACVAEFWPLVSEIGRDVDFQKTGCHANEMKEILKRVTPPQSEKE</sequence>
<dbReference type="EMBL" id="SLXV01000025">
    <property type="protein sequence ID" value="TCP66252.1"/>
    <property type="molecule type" value="Genomic_DNA"/>
</dbReference>
<gene>
    <name evidence="1" type="ORF">EDD57_1252</name>
</gene>